<protein>
    <submittedName>
        <fullName evidence="1">Uncharacterized protein</fullName>
    </submittedName>
</protein>
<evidence type="ECO:0000313" key="2">
    <source>
        <dbReference type="Proteomes" id="UP000624703"/>
    </source>
</evidence>
<name>A0A8J7MKF4_9BACT</name>
<organism evidence="1 2">
    <name type="scientific">Persicirhabdus sediminis</name>
    <dbReference type="NCBI Taxonomy" id="454144"/>
    <lineage>
        <taxon>Bacteria</taxon>
        <taxon>Pseudomonadati</taxon>
        <taxon>Verrucomicrobiota</taxon>
        <taxon>Verrucomicrobiia</taxon>
        <taxon>Verrucomicrobiales</taxon>
        <taxon>Verrucomicrobiaceae</taxon>
        <taxon>Persicirhabdus</taxon>
    </lineage>
</organism>
<dbReference type="AlphaFoldDB" id="A0A8J7MKF4"/>
<gene>
    <name evidence="1" type="ORF">JIN82_15945</name>
</gene>
<sequence length="50" mass="5329">MPEEILRKKCPPNANPSPATTSQLILNFILPLSAGIRNTGPNPLPANAYS</sequence>
<accession>A0A8J7MKF4</accession>
<keyword evidence="2" id="KW-1185">Reference proteome</keyword>
<evidence type="ECO:0000313" key="1">
    <source>
        <dbReference type="EMBL" id="MBK1792658.1"/>
    </source>
</evidence>
<dbReference type="EMBL" id="JAENIM010000047">
    <property type="protein sequence ID" value="MBK1792658.1"/>
    <property type="molecule type" value="Genomic_DNA"/>
</dbReference>
<dbReference type="Proteomes" id="UP000624703">
    <property type="component" value="Unassembled WGS sequence"/>
</dbReference>
<proteinExistence type="predicted"/>
<reference evidence="1" key="1">
    <citation type="submission" date="2021-01" db="EMBL/GenBank/DDBJ databases">
        <title>Modified the classification status of verrucomicrobia.</title>
        <authorList>
            <person name="Feng X."/>
        </authorList>
    </citation>
    <scope>NUCLEOTIDE SEQUENCE</scope>
    <source>
        <strain evidence="1">_KCTC 22039</strain>
    </source>
</reference>
<comment type="caution">
    <text evidence="1">The sequence shown here is derived from an EMBL/GenBank/DDBJ whole genome shotgun (WGS) entry which is preliminary data.</text>
</comment>
<dbReference type="RefSeq" id="WP_200312671.1">
    <property type="nucleotide sequence ID" value="NZ_JAENIM010000047.1"/>
</dbReference>